<dbReference type="PANTHER" id="PTHR33799">
    <property type="entry name" value="PTS PERMEASE-RELATED-RELATED"/>
    <property type="match status" value="1"/>
</dbReference>
<organism evidence="9 10">
    <name type="scientific">Grylomicrobium aquisgranensis</name>
    <dbReference type="NCBI Taxonomy" id="2926318"/>
    <lineage>
        <taxon>Bacteria</taxon>
        <taxon>Bacillati</taxon>
        <taxon>Bacillota</taxon>
        <taxon>Erysipelotrichia</taxon>
        <taxon>Erysipelotrichales</taxon>
        <taxon>Erysipelotrichaceae</taxon>
        <taxon>Grylomicrobium</taxon>
    </lineage>
</organism>
<keyword evidence="6" id="KW-0598">Phosphotransferase system</keyword>
<dbReference type="InterPro" id="IPR004701">
    <property type="entry name" value="PTS_EIIA_man-typ"/>
</dbReference>
<proteinExistence type="predicted"/>
<evidence type="ECO:0000259" key="8">
    <source>
        <dbReference type="PROSITE" id="PS51096"/>
    </source>
</evidence>
<evidence type="ECO:0000256" key="7">
    <source>
        <dbReference type="ARBA" id="ARBA00022777"/>
    </source>
</evidence>
<dbReference type="GO" id="GO:0016020">
    <property type="term" value="C:membrane"/>
    <property type="evidence" value="ECO:0007669"/>
    <property type="project" value="InterPro"/>
</dbReference>
<evidence type="ECO:0000256" key="6">
    <source>
        <dbReference type="ARBA" id="ARBA00022683"/>
    </source>
</evidence>
<keyword evidence="5" id="KW-0808">Transferase</keyword>
<name>A0AB35U270_9FIRM</name>
<reference evidence="9 10" key="1">
    <citation type="submission" date="2022-03" db="EMBL/GenBank/DDBJ databases">
        <title>Novel taxa within the pig intestine.</title>
        <authorList>
            <person name="Wylensek D."/>
            <person name="Bishof K."/>
            <person name="Afrizal A."/>
            <person name="Clavel T."/>
        </authorList>
    </citation>
    <scope>NUCLEOTIDE SEQUENCE [LARGE SCALE GENOMIC DNA]</scope>
    <source>
        <strain evidence="9 10">CLA-KB-P133</strain>
    </source>
</reference>
<dbReference type="EMBL" id="JALBUR010000002">
    <property type="protein sequence ID" value="MDX8418774.1"/>
    <property type="molecule type" value="Genomic_DNA"/>
</dbReference>
<dbReference type="Pfam" id="PF03610">
    <property type="entry name" value="EIIA-man"/>
    <property type="match status" value="1"/>
</dbReference>
<gene>
    <name evidence="9" type="ORF">MOZ60_01545</name>
</gene>
<dbReference type="Gene3D" id="3.40.50.510">
    <property type="entry name" value="Phosphotransferase system, mannose-type IIA component"/>
    <property type="match status" value="1"/>
</dbReference>
<accession>A0AB35U270</accession>
<dbReference type="InterPro" id="IPR036662">
    <property type="entry name" value="PTS_EIIA_man-typ_sf"/>
</dbReference>
<dbReference type="InterPro" id="IPR033887">
    <property type="entry name" value="PTS_IIA_man"/>
</dbReference>
<keyword evidence="4 9" id="KW-0762">Sugar transport</keyword>
<keyword evidence="10" id="KW-1185">Reference proteome</keyword>
<keyword evidence="7" id="KW-0418">Kinase</keyword>
<sequence>MIGIVVTGHGHFATGLASSVKLIAGVPENFVPVDFEEGDSSEDLAKKLTNAFDSLSNCEDGILVFTDLVGGSPFKISAELSVTQKDKYHLAILSGSNLGMVIEANMSRQFITDLNQLADSTVETGKDQVIHYVYSESKNDEPADDEDGI</sequence>
<dbReference type="Proteomes" id="UP001286174">
    <property type="component" value="Unassembled WGS sequence"/>
</dbReference>
<protein>
    <submittedName>
        <fullName evidence="9">PTS sugar transporter subunit IIA</fullName>
    </submittedName>
</protein>
<dbReference type="GO" id="GO:0009401">
    <property type="term" value="P:phosphoenolpyruvate-dependent sugar phosphotransferase system"/>
    <property type="evidence" value="ECO:0007669"/>
    <property type="project" value="UniProtKB-KW"/>
</dbReference>
<dbReference type="RefSeq" id="WP_370595399.1">
    <property type="nucleotide sequence ID" value="NZ_JALBUR010000002.1"/>
</dbReference>
<evidence type="ECO:0000256" key="5">
    <source>
        <dbReference type="ARBA" id="ARBA00022679"/>
    </source>
</evidence>
<dbReference type="CDD" id="cd00006">
    <property type="entry name" value="PTS_IIA_man"/>
    <property type="match status" value="1"/>
</dbReference>
<comment type="subcellular location">
    <subcellularLocation>
        <location evidence="1">Cytoplasm</location>
    </subcellularLocation>
</comment>
<dbReference type="PROSITE" id="PS51096">
    <property type="entry name" value="PTS_EIIA_TYPE_4"/>
    <property type="match status" value="1"/>
</dbReference>
<evidence type="ECO:0000313" key="9">
    <source>
        <dbReference type="EMBL" id="MDX8418774.1"/>
    </source>
</evidence>
<evidence type="ECO:0000313" key="10">
    <source>
        <dbReference type="Proteomes" id="UP001286174"/>
    </source>
</evidence>
<evidence type="ECO:0000256" key="4">
    <source>
        <dbReference type="ARBA" id="ARBA00022597"/>
    </source>
</evidence>
<dbReference type="SUPFAM" id="SSF53062">
    <property type="entry name" value="PTS system fructose IIA component-like"/>
    <property type="match status" value="1"/>
</dbReference>
<dbReference type="InterPro" id="IPR051471">
    <property type="entry name" value="Bacterial_PTS_sugar_comp"/>
</dbReference>
<dbReference type="AlphaFoldDB" id="A0AB35U270"/>
<feature type="domain" description="PTS EIIA type-4" evidence="8">
    <location>
        <begin position="1"/>
        <end position="129"/>
    </location>
</feature>
<keyword evidence="2" id="KW-0813">Transport</keyword>
<evidence type="ECO:0000256" key="2">
    <source>
        <dbReference type="ARBA" id="ARBA00022448"/>
    </source>
</evidence>
<dbReference type="PANTHER" id="PTHR33799:SF1">
    <property type="entry name" value="PTS SYSTEM MANNOSE-SPECIFIC EIIAB COMPONENT-RELATED"/>
    <property type="match status" value="1"/>
</dbReference>
<dbReference type="GO" id="GO:0005737">
    <property type="term" value="C:cytoplasm"/>
    <property type="evidence" value="ECO:0007669"/>
    <property type="project" value="UniProtKB-SubCell"/>
</dbReference>
<comment type="caution">
    <text evidence="9">The sequence shown here is derived from an EMBL/GenBank/DDBJ whole genome shotgun (WGS) entry which is preliminary data.</text>
</comment>
<evidence type="ECO:0000256" key="3">
    <source>
        <dbReference type="ARBA" id="ARBA00022490"/>
    </source>
</evidence>
<dbReference type="GO" id="GO:0016301">
    <property type="term" value="F:kinase activity"/>
    <property type="evidence" value="ECO:0007669"/>
    <property type="project" value="UniProtKB-KW"/>
</dbReference>
<evidence type="ECO:0000256" key="1">
    <source>
        <dbReference type="ARBA" id="ARBA00004496"/>
    </source>
</evidence>
<keyword evidence="3" id="KW-0963">Cytoplasm</keyword>